<dbReference type="Pfam" id="PF10651">
    <property type="entry name" value="BppU_N"/>
    <property type="match status" value="1"/>
</dbReference>
<feature type="domain" description="BppU N-terminal" evidence="1">
    <location>
        <begin position="16"/>
        <end position="151"/>
    </location>
</feature>
<accession>A0A0L7B524</accession>
<dbReference type="AlphaFoldDB" id="A0A0L7B524"/>
<name>A0A0L7B524_BIFBR</name>
<dbReference type="PATRIC" id="fig|1365965.3.peg.531"/>
<evidence type="ECO:0000313" key="2">
    <source>
        <dbReference type="EMBL" id="KOA42630.1"/>
    </source>
</evidence>
<dbReference type="InterPro" id="IPR018913">
    <property type="entry name" value="BppU_N"/>
</dbReference>
<reference evidence="2 3" key="1">
    <citation type="journal article" date="2015" name="Int J Genomics">
        <title>Comparative Genomics Revealed Genetic Diversity and Species/Strain-Level Differences in Carbohydrate Metabolism of Three Probiotic Bifidobacterial Species.</title>
        <authorList>
            <person name="Odamaki T."/>
            <person name="Horigome A."/>
            <person name="Sugahara H."/>
            <person name="Hashikura N."/>
            <person name="Minami J."/>
            <person name="Xiao J.Z."/>
            <person name="Abe F."/>
        </authorList>
    </citation>
    <scope>NUCLEOTIDE SEQUENCE [LARGE SCALE GENOMIC DNA]</scope>
    <source>
        <strain evidence="2 3">MCC 1128</strain>
    </source>
</reference>
<dbReference type="RefSeq" id="WP_052789184.1">
    <property type="nucleotide sequence ID" value="NZ_AVQD01000004.1"/>
</dbReference>
<dbReference type="EMBL" id="AVQD01000004">
    <property type="protein sequence ID" value="KOA42630.1"/>
    <property type="molecule type" value="Genomic_DNA"/>
</dbReference>
<protein>
    <recommendedName>
        <fullName evidence="1">BppU N-terminal domain-containing protein</fullName>
    </recommendedName>
</protein>
<organism evidence="2 3">
    <name type="scientific">Bifidobacterium breve MCC 1128</name>
    <dbReference type="NCBI Taxonomy" id="1365965"/>
    <lineage>
        <taxon>Bacteria</taxon>
        <taxon>Bacillati</taxon>
        <taxon>Actinomycetota</taxon>
        <taxon>Actinomycetes</taxon>
        <taxon>Bifidobacteriales</taxon>
        <taxon>Bifidobacteriaceae</taxon>
        <taxon>Bifidobacterium</taxon>
    </lineage>
</organism>
<dbReference type="Gene3D" id="2.60.40.3350">
    <property type="match status" value="1"/>
</dbReference>
<proteinExistence type="predicted"/>
<sequence length="240" mass="25072">MATLDSFREATGEPIQLDLANGYIADIRLNAGDINGRTITVELTDNGTPITDTTGITVALAYNTTPGSGLGDRVSMPAVFGTPTATYRVAVPRKALQHAGAILMGIEVSVNGTKTCSRNFHGIVERAVFDATAPDAQDQMGVLDKLIDDATTAINKAVSAAGEAKDAADAARTSVIEYRQLSDDCKAKIAASAAAGVVFATQSDIDTQYDSVIAPALSDAETIPPLTQSDIDWALDIINR</sequence>
<evidence type="ECO:0000259" key="1">
    <source>
        <dbReference type="Pfam" id="PF10651"/>
    </source>
</evidence>
<dbReference type="Proteomes" id="UP000037193">
    <property type="component" value="Unassembled WGS sequence"/>
</dbReference>
<comment type="caution">
    <text evidence="2">The sequence shown here is derived from an EMBL/GenBank/DDBJ whole genome shotgun (WGS) entry which is preliminary data.</text>
</comment>
<evidence type="ECO:0000313" key="3">
    <source>
        <dbReference type="Proteomes" id="UP000037193"/>
    </source>
</evidence>
<gene>
    <name evidence="2" type="ORF">BBM1128_02625</name>
</gene>